<dbReference type="EMBL" id="CP006585">
    <property type="protein sequence ID" value="AGW12114.1"/>
    <property type="molecule type" value="Genomic_DNA"/>
</dbReference>
<dbReference type="PATRIC" id="fig|1121448.10.peg.180"/>
<name>T2G7F5_MEGG1</name>
<evidence type="ECO:0000313" key="3">
    <source>
        <dbReference type="Proteomes" id="UP000016587"/>
    </source>
</evidence>
<dbReference type="HOGENOM" id="CLU_584819_0_0_7"/>
<dbReference type="GO" id="GO:0016788">
    <property type="term" value="F:hydrolase activity, acting on ester bonds"/>
    <property type="evidence" value="ECO:0007669"/>
    <property type="project" value="UniProtKB-ARBA"/>
</dbReference>
<keyword evidence="1" id="KW-0472">Membrane</keyword>
<keyword evidence="1" id="KW-1133">Transmembrane helix</keyword>
<dbReference type="STRING" id="1121448.DGI_0177"/>
<dbReference type="KEGG" id="dgg:DGI_0177"/>
<dbReference type="Gene3D" id="3.40.50.1110">
    <property type="entry name" value="SGNH hydrolase"/>
    <property type="match status" value="1"/>
</dbReference>
<dbReference type="InterPro" id="IPR036514">
    <property type="entry name" value="SGNH_hydro_sf"/>
</dbReference>
<gene>
    <name evidence="2" type="ORF">DGI_0177</name>
</gene>
<dbReference type="AlphaFoldDB" id="T2G7F5"/>
<reference evidence="3" key="2">
    <citation type="submission" date="2013-07" db="EMBL/GenBank/DDBJ databases">
        <authorList>
            <person name="Morais-Silva F.O."/>
            <person name="Rezende A.M."/>
            <person name="Pimentel C."/>
            <person name="Resende D.M."/>
            <person name="Santos C.I."/>
            <person name="Clemente C."/>
            <person name="de Oliveira L.M."/>
            <person name="da Silva S.M."/>
            <person name="Costa D.A."/>
            <person name="Varela-Raposo A."/>
            <person name="Horacio E.C.A."/>
            <person name="Matos M."/>
            <person name="Flores O."/>
            <person name="Ruiz J.C."/>
            <person name="Rodrigues-Pousada C."/>
        </authorList>
    </citation>
    <scope>NUCLEOTIDE SEQUENCE [LARGE SCALE GENOMIC DNA]</scope>
    <source>
        <strain evidence="3">ATCC 19364 / DSM 1382 / NCIMB 9332 / VKM B-1759</strain>
    </source>
</reference>
<evidence type="ECO:0000313" key="2">
    <source>
        <dbReference type="EMBL" id="AGW12114.1"/>
    </source>
</evidence>
<feature type="transmembrane region" description="Helical" evidence="1">
    <location>
        <begin position="23"/>
        <end position="47"/>
    </location>
</feature>
<accession>T2G7F5</accession>
<reference evidence="2 3" key="1">
    <citation type="journal article" date="2013" name="J. Bacteriol.">
        <title>Roles of HynAB and Ech, the only two hydrogenases found in the model sulfate reducer Desulfovibrio gigas.</title>
        <authorList>
            <person name="Morais-Silva F.O."/>
            <person name="Santos C.I."/>
            <person name="Rodrigues R."/>
            <person name="Pereira I.A."/>
            <person name="Rodrigues-Pousada C."/>
        </authorList>
    </citation>
    <scope>NUCLEOTIDE SEQUENCE [LARGE SCALE GENOMIC DNA]</scope>
    <source>
        <strain evidence="3">ATCC 19364 / DSM 1382 / NCIMB 9332 / VKM B-1759</strain>
    </source>
</reference>
<dbReference type="eggNOG" id="ENOG50319RS">
    <property type="taxonomic scope" value="Bacteria"/>
</dbReference>
<evidence type="ECO:0000256" key="1">
    <source>
        <dbReference type="SAM" id="Phobius"/>
    </source>
</evidence>
<dbReference type="Proteomes" id="UP000016587">
    <property type="component" value="Chromosome"/>
</dbReference>
<keyword evidence="1" id="KW-0812">Transmembrane</keyword>
<keyword evidence="3" id="KW-1185">Reference proteome</keyword>
<dbReference type="SUPFAM" id="SSF52266">
    <property type="entry name" value="SGNH hydrolase"/>
    <property type="match status" value="1"/>
</dbReference>
<protein>
    <submittedName>
        <fullName evidence="2">Uncharacterized protein</fullName>
    </submittedName>
</protein>
<proteinExistence type="predicted"/>
<organism evidence="2 3">
    <name type="scientific">Megalodesulfovibrio gigas (strain ATCC 19364 / DSM 1382 / NCIMB 9332 / VKM B-1759)</name>
    <name type="common">Desulfovibrio gigas</name>
    <dbReference type="NCBI Taxonomy" id="1121448"/>
    <lineage>
        <taxon>Bacteria</taxon>
        <taxon>Pseudomonadati</taxon>
        <taxon>Thermodesulfobacteriota</taxon>
        <taxon>Desulfovibrionia</taxon>
        <taxon>Desulfovibrionales</taxon>
        <taxon>Desulfovibrionaceae</taxon>
        <taxon>Megalodesulfovibrio</taxon>
    </lineage>
</organism>
<sequence>MSCVAPHLPCKGPILMSTLRKTLLHCCILVAITALCIEAGSLVFIAATQGRFHYATPPHQIAGSQQWTIQDTKLHPYFGYYSWLADFPPVPGTANATANDQEALIGIFGGSVAQGLYVTQTQTNVLRDALQALPRYAGRRVRIVNFAHSGYKQPQQLNVLNYYLANGMKLDAIILVDGVNEIGFNTVNFLHGMDSSMPMSPVFSDLVRQCTTSEAVDATACRQVEVKNQAARWQATAEQSTLASGHLLYAMLAKRARARYWLLSKQPRPQDNATGLVSYVPGDTAMDDDDALERSVQTWRFCSLAMLQAARLAGVEVFEFIQPNQYFKTDRVLTEEERAAALDQQSIMVRSIPRGYAMFFAEIDALRAAGLRIFDMTRVFDEVEETIYTDTCCHTNLQGYALMEAFIAKVMTKELAEPAAPAAN</sequence>